<keyword evidence="3" id="KW-1185">Reference proteome</keyword>
<evidence type="ECO:0000313" key="3">
    <source>
        <dbReference type="Proteomes" id="UP000006527"/>
    </source>
</evidence>
<evidence type="ECO:0000313" key="2">
    <source>
        <dbReference type="EMBL" id="ADO98168.1"/>
    </source>
</evidence>
<feature type="domain" description="Baseplate structural protein Gp9/Gp10 N-terminal" evidence="1">
    <location>
        <begin position="3"/>
        <end position="97"/>
    </location>
</feature>
<dbReference type="KEGG" id="vg:10328671"/>
<protein>
    <submittedName>
        <fullName evidence="2">Virion structural protein</fullName>
    </submittedName>
</protein>
<dbReference type="Gene3D" id="1.20.5.960">
    <property type="entry name" value="Bacteriophage t4 gene product 9 (gp9)"/>
    <property type="match status" value="1"/>
</dbReference>
<dbReference type="GO" id="GO:0019076">
    <property type="term" value="P:viral release from host cell"/>
    <property type="evidence" value="ECO:0007669"/>
    <property type="project" value="InterPro"/>
</dbReference>
<name>E3SL20_9CAUD</name>
<accession>E3SL20</accession>
<proteinExistence type="predicted"/>
<sequence length="340" mass="34948">MSKQGISTGSAPNDGTGDTLLAGTIKINNNFNEIYDIFGDGSNLVSFVSFASTAGYSTNCGIASTSVLAGLAASVTDNIDINTSGVVTSSYADVGKITIQQPGAITDGPIEVGFAATMFRIKADGMVGIGTSLPTSQLEVASFSNEKPTIWSVAKGNGHGLRVSDAAISDNKSFVVTNEAYTGIGSTAPRCRLDVRGDIQVSGASTLMDQVNFNSDITEKVVGNFSDQLTVSAGGTFTFDLSQGTVVLGGITTSVTSWNFTNVNPDNSKATTVTLINNAGIGYTYGDSCTVNGASIANGIKWVGGNPPPATANDDILTFSIVRDSTGVTRVYCSSSINII</sequence>
<dbReference type="RefSeq" id="YP_004324155.1">
    <property type="nucleotide sequence ID" value="NC_015287.1"/>
</dbReference>
<dbReference type="SUPFAM" id="SSF50017">
    <property type="entry name" value="gp9"/>
    <property type="match status" value="1"/>
</dbReference>
<dbReference type="Pfam" id="PF07880">
    <property type="entry name" value="T4_gp9_10_N"/>
    <property type="match status" value="1"/>
</dbReference>
<reference evidence="2 3" key="1">
    <citation type="journal article" date="2010" name="Environ. Microbiol.">
        <title>Genomic analysis of oceanic cyanobacterial myoviruses compared with T4-like myoviruses from diverse hosts and environments.</title>
        <authorList>
            <person name="Sullivan M.B."/>
            <person name="Huang K.H."/>
            <person name="Ignacio-Espinoza J.C."/>
            <person name="Berlin A.M."/>
            <person name="Kelly L."/>
            <person name="Weigele P.R."/>
            <person name="DeFrancesco A.S."/>
            <person name="Kern S.E."/>
            <person name="Thompson L.R."/>
            <person name="Young S."/>
            <person name="Yandava C."/>
            <person name="Fu R."/>
            <person name="Krastins B."/>
            <person name="Chase M."/>
            <person name="Sarracino D."/>
            <person name="Osburne M.S."/>
            <person name="Henn M.R."/>
            <person name="Chisholm S.W."/>
        </authorList>
    </citation>
    <scope>NUCLEOTIDE SEQUENCE [LARGE SCALE GENOMIC DNA]</scope>
    <source>
        <strain evidence="2">8109-3</strain>
    </source>
</reference>
<dbReference type="Proteomes" id="UP000006527">
    <property type="component" value="Segment"/>
</dbReference>
<dbReference type="EMBL" id="GU071098">
    <property type="protein sequence ID" value="ADO98168.1"/>
    <property type="molecule type" value="Genomic_DNA"/>
</dbReference>
<dbReference type="OrthoDB" id="2776at10239"/>
<organism evidence="2 3">
    <name type="scientific">Synechococcus phage S-SSM7</name>
    <dbReference type="NCBI Taxonomy" id="445686"/>
    <lineage>
        <taxon>Viruses</taxon>
        <taxon>Duplodnaviria</taxon>
        <taxon>Heunggongvirae</taxon>
        <taxon>Uroviricota</taxon>
        <taxon>Caudoviricetes</taxon>
        <taxon>Pantevenvirales</taxon>
        <taxon>Kyanoviridae</taxon>
        <taxon>Lipsvirus</taxon>
        <taxon>Lipsvirus ssm7</taxon>
    </lineage>
</organism>
<dbReference type="GeneID" id="10328671"/>
<gene>
    <name evidence="2" type="ORF">SSSM7_102</name>
</gene>
<evidence type="ECO:0000259" key="1">
    <source>
        <dbReference type="Pfam" id="PF07880"/>
    </source>
</evidence>
<dbReference type="InterPro" id="IPR008987">
    <property type="entry name" value="Baseplate_struct_prot_Gp9/10_N"/>
</dbReference>
<dbReference type="InterPro" id="IPR036240">
    <property type="entry name" value="Gp9-like_sf"/>
</dbReference>